<dbReference type="Proteomes" id="UP000316096">
    <property type="component" value="Unassembled WGS sequence"/>
</dbReference>
<gene>
    <name evidence="2" type="ORF">FB559_0806</name>
</gene>
<protein>
    <submittedName>
        <fullName evidence="2">Uncharacterized protein</fullName>
    </submittedName>
</protein>
<feature type="signal peptide" evidence="1">
    <location>
        <begin position="1"/>
        <end position="27"/>
    </location>
</feature>
<keyword evidence="3" id="KW-1185">Reference proteome</keyword>
<keyword evidence="1" id="KW-0732">Signal</keyword>
<dbReference type="RefSeq" id="WP_141953341.1">
    <property type="nucleotide sequence ID" value="NZ_VFOZ01000001.1"/>
</dbReference>
<evidence type="ECO:0000313" key="3">
    <source>
        <dbReference type="Proteomes" id="UP000316096"/>
    </source>
</evidence>
<dbReference type="AlphaFoldDB" id="A0A543CDY6"/>
<comment type="caution">
    <text evidence="2">The sequence shown here is derived from an EMBL/GenBank/DDBJ whole genome shotgun (WGS) entry which is preliminary data.</text>
</comment>
<organism evidence="2 3">
    <name type="scientific">Actinoallomurus bryophytorum</name>
    <dbReference type="NCBI Taxonomy" id="1490222"/>
    <lineage>
        <taxon>Bacteria</taxon>
        <taxon>Bacillati</taxon>
        <taxon>Actinomycetota</taxon>
        <taxon>Actinomycetes</taxon>
        <taxon>Streptosporangiales</taxon>
        <taxon>Thermomonosporaceae</taxon>
        <taxon>Actinoallomurus</taxon>
    </lineage>
</organism>
<feature type="chain" id="PRO_5021940653" evidence="1">
    <location>
        <begin position="28"/>
        <end position="81"/>
    </location>
</feature>
<evidence type="ECO:0000256" key="1">
    <source>
        <dbReference type="SAM" id="SignalP"/>
    </source>
</evidence>
<reference evidence="2 3" key="1">
    <citation type="submission" date="2019-06" db="EMBL/GenBank/DDBJ databases">
        <title>Sequencing the genomes of 1000 actinobacteria strains.</title>
        <authorList>
            <person name="Klenk H.-P."/>
        </authorList>
    </citation>
    <scope>NUCLEOTIDE SEQUENCE [LARGE SCALE GENOMIC DNA]</scope>
    <source>
        <strain evidence="2 3">DSM 102200</strain>
    </source>
</reference>
<sequence>MLKKLTATGIVAAAAAGFMLLGGAANADQISLNQAEHAPTAYHPGHHDGWGRWHHRYHHRNPWGQWHHHDRWNRHRFHFHH</sequence>
<name>A0A543CDY6_9ACTN</name>
<accession>A0A543CDY6</accession>
<proteinExistence type="predicted"/>
<evidence type="ECO:0000313" key="2">
    <source>
        <dbReference type="EMBL" id="TQL95305.1"/>
    </source>
</evidence>
<dbReference type="EMBL" id="VFOZ01000001">
    <property type="protein sequence ID" value="TQL95305.1"/>
    <property type="molecule type" value="Genomic_DNA"/>
</dbReference>